<dbReference type="Proteomes" id="UP000019487">
    <property type="component" value="Unassembled WGS sequence"/>
</dbReference>
<accession>W9CGV3</accession>
<dbReference type="AlphaFoldDB" id="W9CGV3"/>
<protein>
    <submittedName>
        <fullName evidence="3">Uncharacterized protein</fullName>
    </submittedName>
</protein>
<reference evidence="3 4" key="1">
    <citation type="journal article" date="2014" name="Genome Announc.">
        <title>Draft genome sequence of Sclerotinia borealis, a psychrophilic plant pathogenic fungus.</title>
        <authorList>
            <person name="Mardanov A.V."/>
            <person name="Beletsky A.V."/>
            <person name="Kadnikov V.V."/>
            <person name="Ignatov A.N."/>
            <person name="Ravin N.V."/>
        </authorList>
    </citation>
    <scope>NUCLEOTIDE SEQUENCE [LARGE SCALE GENOMIC DNA]</scope>
    <source>
        <strain evidence="4">F-4157</strain>
    </source>
</reference>
<feature type="region of interest" description="Disordered" evidence="2">
    <location>
        <begin position="490"/>
        <end position="517"/>
    </location>
</feature>
<evidence type="ECO:0000256" key="1">
    <source>
        <dbReference type="SAM" id="Coils"/>
    </source>
</evidence>
<evidence type="ECO:0000256" key="2">
    <source>
        <dbReference type="SAM" id="MobiDB-lite"/>
    </source>
</evidence>
<evidence type="ECO:0000313" key="4">
    <source>
        <dbReference type="Proteomes" id="UP000019487"/>
    </source>
</evidence>
<organism evidence="3 4">
    <name type="scientific">Sclerotinia borealis (strain F-4128)</name>
    <dbReference type="NCBI Taxonomy" id="1432307"/>
    <lineage>
        <taxon>Eukaryota</taxon>
        <taxon>Fungi</taxon>
        <taxon>Dikarya</taxon>
        <taxon>Ascomycota</taxon>
        <taxon>Pezizomycotina</taxon>
        <taxon>Leotiomycetes</taxon>
        <taxon>Helotiales</taxon>
        <taxon>Sclerotiniaceae</taxon>
        <taxon>Sclerotinia</taxon>
    </lineage>
</organism>
<dbReference type="HOGENOM" id="CLU_494300_0_0_1"/>
<keyword evidence="4" id="KW-1185">Reference proteome</keyword>
<evidence type="ECO:0000313" key="3">
    <source>
        <dbReference type="EMBL" id="ESZ95947.1"/>
    </source>
</evidence>
<feature type="coiled-coil region" evidence="1">
    <location>
        <begin position="165"/>
        <end position="261"/>
    </location>
</feature>
<comment type="caution">
    <text evidence="3">The sequence shown here is derived from an EMBL/GenBank/DDBJ whole genome shotgun (WGS) entry which is preliminary data.</text>
</comment>
<name>W9CGV3_SCLBF</name>
<dbReference type="OrthoDB" id="3523667at2759"/>
<keyword evidence="1" id="KW-0175">Coiled coil</keyword>
<feature type="coiled-coil region" evidence="1">
    <location>
        <begin position="299"/>
        <end position="340"/>
    </location>
</feature>
<sequence>MSDPQIPGNAKCTSQNDIPKSSIETSGTILVDRLKQSNLKLTTENRLIRTVIKELEIANMKAGVEKKLTKNRIGIFETIDAEDYINYSDAQKQMIDTWLPLITKMVEMKRSFDVKGAEKERESYEAAIESWQSLFTRRDDIEIMMCIRVVSQRISKDSGISAATITKLNSEVTRLKSEINELKSDIIGHKKRLKVQNKVVSGLQKREKVSEAEMKSNYEKMLKQQSNILNEKEKTSVAEIKSSYEKKLKEQTENIASIEQREKTSAAEMKNRYEKELKVKNNFIASLSAKQKISAAEMKSGYETKLKEQSSTITDLEEERATLKTEMKVLRRELNAHREVSISILGRKRELMKPFESRNDHVIETGNLSAHHGTCLADVFRIKSNTDVDDSPWFKEHYGVAVDTVEKFGGSAAFAKLVNMRYDMHSSNAEDRAIASEFESGFQDILAGILKSDLEAVPESIDGFLLKNKKAKETFQRLCSIWDTTRASQRKRFQESRDPKRRSILGGSMRSSASVWTGETQRRSKLDKIEEYGKDILASAKDAMLWTKH</sequence>
<proteinExistence type="predicted"/>
<dbReference type="EMBL" id="AYSA01000159">
    <property type="protein sequence ID" value="ESZ95947.1"/>
    <property type="molecule type" value="Genomic_DNA"/>
</dbReference>
<gene>
    <name evidence="3" type="ORF">SBOR_3639</name>
</gene>